<dbReference type="Gene3D" id="3.20.190.10">
    <property type="entry name" value="MutM-like, N-terminal"/>
    <property type="match status" value="1"/>
</dbReference>
<accession>A0A914ATY4</accession>
<dbReference type="GO" id="GO:0003676">
    <property type="term" value="F:nucleic acid binding"/>
    <property type="evidence" value="ECO:0007669"/>
    <property type="project" value="InterPro"/>
</dbReference>
<dbReference type="GeneID" id="119737106"/>
<evidence type="ECO:0000313" key="3">
    <source>
        <dbReference type="EnsemblMetazoa" id="XP_038067133.1"/>
    </source>
</evidence>
<dbReference type="SUPFAM" id="SSF57716">
    <property type="entry name" value="Glucocorticoid receptor-like (DNA-binding domain)"/>
    <property type="match status" value="1"/>
</dbReference>
<keyword evidence="4" id="KW-1185">Reference proteome</keyword>
<dbReference type="Pfam" id="PF01149">
    <property type="entry name" value="Fapy_DNA_glyco"/>
    <property type="match status" value="1"/>
</dbReference>
<dbReference type="Proteomes" id="UP000887568">
    <property type="component" value="Unplaced"/>
</dbReference>
<proteinExistence type="predicted"/>
<dbReference type="PROSITE" id="PS51068">
    <property type="entry name" value="FPG_CAT"/>
    <property type="match status" value="1"/>
</dbReference>
<dbReference type="CTD" id="79661"/>
<dbReference type="GO" id="GO:0008270">
    <property type="term" value="F:zinc ion binding"/>
    <property type="evidence" value="ECO:0007669"/>
    <property type="project" value="InterPro"/>
</dbReference>
<feature type="domain" description="Formamidopyrimidine-DNA glycosylase catalytic" evidence="2">
    <location>
        <begin position="2"/>
        <end position="132"/>
    </location>
</feature>
<dbReference type="FunFam" id="1.10.8.50:FF:000007">
    <property type="entry name" value="endonuclease 8-like 1 isoform X1"/>
    <property type="match status" value="1"/>
</dbReference>
<dbReference type="InterPro" id="IPR035937">
    <property type="entry name" value="FPG_N"/>
</dbReference>
<dbReference type="OrthoDB" id="6260718at2759"/>
<organism evidence="3 4">
    <name type="scientific">Patiria miniata</name>
    <name type="common">Bat star</name>
    <name type="synonym">Asterina miniata</name>
    <dbReference type="NCBI Taxonomy" id="46514"/>
    <lineage>
        <taxon>Eukaryota</taxon>
        <taxon>Metazoa</taxon>
        <taxon>Echinodermata</taxon>
        <taxon>Eleutherozoa</taxon>
        <taxon>Asterozoa</taxon>
        <taxon>Asteroidea</taxon>
        <taxon>Valvatacea</taxon>
        <taxon>Valvatida</taxon>
        <taxon>Asterinidae</taxon>
        <taxon>Patiria</taxon>
    </lineage>
</organism>
<dbReference type="Pfam" id="PF09292">
    <property type="entry name" value="Neil1-DNA_bind"/>
    <property type="match status" value="1"/>
</dbReference>
<feature type="compositionally biased region" description="Basic residues" evidence="1">
    <location>
        <begin position="413"/>
        <end position="423"/>
    </location>
</feature>
<dbReference type="GO" id="GO:0005634">
    <property type="term" value="C:nucleus"/>
    <property type="evidence" value="ECO:0007669"/>
    <property type="project" value="TreeGrafter"/>
</dbReference>
<dbReference type="InterPro" id="IPR015371">
    <property type="entry name" value="Endonuclease-VIII_DNA-bd"/>
</dbReference>
<dbReference type="RefSeq" id="XP_038067133.1">
    <property type="nucleotide sequence ID" value="XM_038211205.1"/>
</dbReference>
<feature type="compositionally biased region" description="Basic and acidic residues" evidence="1">
    <location>
        <begin position="328"/>
        <end position="348"/>
    </location>
</feature>
<dbReference type="SUPFAM" id="SSF46946">
    <property type="entry name" value="S13-like H2TH domain"/>
    <property type="match status" value="1"/>
</dbReference>
<dbReference type="SMART" id="SM00898">
    <property type="entry name" value="Fapy_DNA_glyco"/>
    <property type="match status" value="1"/>
</dbReference>
<name>A0A914ATY4_PATMI</name>
<dbReference type="InterPro" id="IPR012319">
    <property type="entry name" value="FPG_cat"/>
</dbReference>
<evidence type="ECO:0000313" key="4">
    <source>
        <dbReference type="Proteomes" id="UP000887568"/>
    </source>
</evidence>
<dbReference type="SUPFAM" id="SSF81624">
    <property type="entry name" value="N-terminal domain of MutM-like DNA repair proteins"/>
    <property type="match status" value="1"/>
</dbReference>
<dbReference type="GO" id="GO:0006284">
    <property type="term" value="P:base-excision repair"/>
    <property type="evidence" value="ECO:0007669"/>
    <property type="project" value="InterPro"/>
</dbReference>
<dbReference type="EnsemblMetazoa" id="XM_038211205.1">
    <property type="protein sequence ID" value="XP_038067133.1"/>
    <property type="gene ID" value="LOC119737106"/>
</dbReference>
<sequence length="423" mass="47833">MPEGPELHLASRFVNRVCSGRVFTGKVVKSPVHKSDEVPFHAQSYIITAASRGKEMQLILSEIENPPKSKGRGKKPKNLANLKTMKILFRFGMSGKFQFTTVSEVHKHSHLQFFTNDDPAMVLSHVDVRRFGRWEVDAGWSKVRGPDPMFEYQLFRSNVVKNIKSSAFDRPICEVLLNQKYFNGIGNYLRAEILYRLSIAPFEKARNVLEGLNEDPPEVKPKVKGQEVKVKVEDPKVDILHLCHTVPLEVVNLGGGGYDPEGKSADYSKFNAWLQCYYQPDMNNLVDHNKRTIWFKGPVGPMAPKESKSRSPVKKRKKKETASANDEESPKKKAKAEEKAKVNTENKKKSPRKRPAKTQVSTPSRKSSKKTSVNAKKVENTPRQAKTQIPDAHEVKGYATRSKVTVNGMMKSKTPKKKTAKHR</sequence>
<dbReference type="GO" id="GO:0003906">
    <property type="term" value="F:DNA-(apurinic or apyrimidinic site) endonuclease activity"/>
    <property type="evidence" value="ECO:0007669"/>
    <property type="project" value="InterPro"/>
</dbReference>
<evidence type="ECO:0000256" key="1">
    <source>
        <dbReference type="SAM" id="MobiDB-lite"/>
    </source>
</evidence>
<dbReference type="AlphaFoldDB" id="A0A914ATY4"/>
<dbReference type="PANTHER" id="PTHR22993">
    <property type="entry name" value="FORMAMIDOPYRIMIDINE-DNA GLYCOSYLASE"/>
    <property type="match status" value="1"/>
</dbReference>
<feature type="region of interest" description="Disordered" evidence="1">
    <location>
        <begin position="295"/>
        <end position="423"/>
    </location>
</feature>
<reference evidence="3" key="1">
    <citation type="submission" date="2022-11" db="UniProtKB">
        <authorList>
            <consortium name="EnsemblMetazoa"/>
        </authorList>
    </citation>
    <scope>IDENTIFICATION</scope>
</reference>
<dbReference type="OMA" id="IMFEYKS"/>
<dbReference type="GO" id="GO:0019104">
    <property type="term" value="F:DNA N-glycosylase activity"/>
    <property type="evidence" value="ECO:0007669"/>
    <property type="project" value="InterPro"/>
</dbReference>
<protein>
    <recommendedName>
        <fullName evidence="2">Formamidopyrimidine-DNA glycosylase catalytic domain-containing protein</fullName>
    </recommendedName>
</protein>
<dbReference type="InterPro" id="IPR010979">
    <property type="entry name" value="Ribosomal_uS13-like_H2TH"/>
</dbReference>
<dbReference type="PANTHER" id="PTHR22993:SF27">
    <property type="entry name" value="ENDONUCLEASE 8-LIKE 1"/>
    <property type="match status" value="1"/>
</dbReference>
<dbReference type="Gene3D" id="1.10.8.50">
    <property type="match status" value="1"/>
</dbReference>
<evidence type="ECO:0000259" key="2">
    <source>
        <dbReference type="PROSITE" id="PS51068"/>
    </source>
</evidence>